<gene>
    <name evidence="1" type="ORF">BXY53_2131</name>
</gene>
<name>A0A397PDK4_9HYPH</name>
<accession>A0A397PDK4</accession>
<keyword evidence="2" id="KW-1185">Reference proteome</keyword>
<evidence type="ECO:0000313" key="2">
    <source>
        <dbReference type="Proteomes" id="UP000266273"/>
    </source>
</evidence>
<evidence type="ECO:0008006" key="3">
    <source>
        <dbReference type="Google" id="ProtNLM"/>
    </source>
</evidence>
<dbReference type="RefSeq" id="WP_119061951.1">
    <property type="nucleotide sequence ID" value="NZ_QXDF01000002.1"/>
</dbReference>
<dbReference type="Pfam" id="PF11167">
    <property type="entry name" value="DUF2953"/>
    <property type="match status" value="1"/>
</dbReference>
<organism evidence="1 2">
    <name type="scientific">Dichotomicrobium thermohalophilum</name>
    <dbReference type="NCBI Taxonomy" id="933063"/>
    <lineage>
        <taxon>Bacteria</taxon>
        <taxon>Pseudomonadati</taxon>
        <taxon>Pseudomonadota</taxon>
        <taxon>Alphaproteobacteria</taxon>
        <taxon>Hyphomicrobiales</taxon>
        <taxon>Hyphomicrobiaceae</taxon>
        <taxon>Dichotomicrobium</taxon>
    </lineage>
</organism>
<evidence type="ECO:0000313" key="1">
    <source>
        <dbReference type="EMBL" id="RIA47576.1"/>
    </source>
</evidence>
<dbReference type="InterPro" id="IPR021338">
    <property type="entry name" value="DUF2953"/>
</dbReference>
<sequence>MIAGLLWALLAILLLILAGIVAVTVTPVRLRCVFSSEPQARAIVVVRLFAGLIPPLRLFDSARREAKRAVRREPTRPSRTPRPRTISRVLREVPTLLADLLTRVRLRQLTVDADLGLGDPADTGQLFGLFQAVRYACPAAPRVAVQVRPDFEQLRLAGRLSADLSFIPVTFVSPVIRFAWRSFGPGR</sequence>
<comment type="caution">
    <text evidence="1">The sequence shown here is derived from an EMBL/GenBank/DDBJ whole genome shotgun (WGS) entry which is preliminary data.</text>
</comment>
<reference evidence="1 2" key="1">
    <citation type="submission" date="2018-08" db="EMBL/GenBank/DDBJ databases">
        <title>Genomic Encyclopedia of Archaeal and Bacterial Type Strains, Phase II (KMG-II): from individual species to whole genera.</title>
        <authorList>
            <person name="Goeker M."/>
        </authorList>
    </citation>
    <scope>NUCLEOTIDE SEQUENCE [LARGE SCALE GENOMIC DNA]</scope>
    <source>
        <strain evidence="1 2">DSM 5002</strain>
    </source>
</reference>
<dbReference type="EMBL" id="QXDF01000002">
    <property type="protein sequence ID" value="RIA47576.1"/>
    <property type="molecule type" value="Genomic_DNA"/>
</dbReference>
<proteinExistence type="predicted"/>
<dbReference type="AlphaFoldDB" id="A0A397PDK4"/>
<dbReference type="OrthoDB" id="7851041at2"/>
<dbReference type="Proteomes" id="UP000266273">
    <property type="component" value="Unassembled WGS sequence"/>
</dbReference>
<protein>
    <recommendedName>
        <fullName evidence="3">DUF2953 domain-containing protein</fullName>
    </recommendedName>
</protein>